<name>A0AAW7XAV8_9GAMM</name>
<keyword evidence="4" id="KW-0966">Cell projection</keyword>
<dbReference type="RefSeq" id="WP_216065202.1">
    <property type="nucleotide sequence ID" value="NZ_JAHKPP010000037.1"/>
</dbReference>
<evidence type="ECO:0000313" key="4">
    <source>
        <dbReference type="EMBL" id="MDO6424803.1"/>
    </source>
</evidence>
<keyword evidence="4" id="KW-0282">Flagellum</keyword>
<evidence type="ECO:0000256" key="1">
    <source>
        <dbReference type="SAM" id="Phobius"/>
    </source>
</evidence>
<proteinExistence type="predicted"/>
<gene>
    <name evidence="4" type="ORF">Q4521_20095</name>
</gene>
<dbReference type="Pfam" id="PF07238">
    <property type="entry name" value="PilZ"/>
    <property type="match status" value="1"/>
</dbReference>
<feature type="domain" description="Type III secretion system flagellar brake protein YcgR PilZN" evidence="3">
    <location>
        <begin position="16"/>
        <end position="97"/>
    </location>
</feature>
<accession>A0AAW7XAV8</accession>
<dbReference type="AlphaFoldDB" id="A0AAW7XAV8"/>
<evidence type="ECO:0000259" key="2">
    <source>
        <dbReference type="Pfam" id="PF07238"/>
    </source>
</evidence>
<keyword evidence="1" id="KW-1133">Transmembrane helix</keyword>
<dbReference type="Pfam" id="PF12945">
    <property type="entry name" value="PilZNR"/>
    <property type="match status" value="1"/>
</dbReference>
<keyword evidence="1" id="KW-0472">Membrane</keyword>
<dbReference type="InterPro" id="IPR009926">
    <property type="entry name" value="T3SS_YcgR_PilZN"/>
</dbReference>
<dbReference type="GO" id="GO:0035438">
    <property type="term" value="F:cyclic-di-GMP binding"/>
    <property type="evidence" value="ECO:0007669"/>
    <property type="project" value="InterPro"/>
</dbReference>
<dbReference type="InterPro" id="IPR009875">
    <property type="entry name" value="PilZ_domain"/>
</dbReference>
<reference evidence="4" key="1">
    <citation type="submission" date="2023-07" db="EMBL/GenBank/DDBJ databases">
        <title>Genome content predicts the carbon catabolic preferences of heterotrophic bacteria.</title>
        <authorList>
            <person name="Gralka M."/>
        </authorList>
    </citation>
    <scope>NUCLEOTIDE SEQUENCE</scope>
    <source>
        <strain evidence="4">I3M17_2</strain>
    </source>
</reference>
<dbReference type="EMBL" id="JAUOPB010000018">
    <property type="protein sequence ID" value="MDO6424803.1"/>
    <property type="molecule type" value="Genomic_DNA"/>
</dbReference>
<comment type="caution">
    <text evidence="4">The sequence shown here is derived from an EMBL/GenBank/DDBJ whole genome shotgun (WGS) entry which is preliminary data.</text>
</comment>
<keyword evidence="1" id="KW-0812">Transmembrane</keyword>
<evidence type="ECO:0000313" key="5">
    <source>
        <dbReference type="Proteomes" id="UP001169760"/>
    </source>
</evidence>
<evidence type="ECO:0000259" key="3">
    <source>
        <dbReference type="Pfam" id="PF12945"/>
    </source>
</evidence>
<sequence>MTNQSSLNFEDLNLSIGQIIQIHPSPNSKERFDCMLVGCLPGEAVMITAPPSGEFPIVKEGQKVAIRVMSSNGVALFPTTVLFVGDVPVFMVYLDFPRAIQFKLVRNATRVDVALPILVSNKSRQGVRGVVGKITDISTTGARINVFDDVGEAGELIELKGKFEVGEIRRKVNVEAIIRSKPEITGEVVTYGVEFHEEDEEKLIVLFGFIFSAIAYGKSQTVR</sequence>
<feature type="transmembrane region" description="Helical" evidence="1">
    <location>
        <begin position="75"/>
        <end position="96"/>
    </location>
</feature>
<organism evidence="4 5">
    <name type="scientific">Saccharophagus degradans</name>
    <dbReference type="NCBI Taxonomy" id="86304"/>
    <lineage>
        <taxon>Bacteria</taxon>
        <taxon>Pseudomonadati</taxon>
        <taxon>Pseudomonadota</taxon>
        <taxon>Gammaproteobacteria</taxon>
        <taxon>Cellvibrionales</taxon>
        <taxon>Cellvibrionaceae</taxon>
        <taxon>Saccharophagus</taxon>
    </lineage>
</organism>
<protein>
    <submittedName>
        <fullName evidence="4">Flagellar brake protein</fullName>
    </submittedName>
</protein>
<feature type="domain" description="PilZ" evidence="2">
    <location>
        <begin position="106"/>
        <end position="211"/>
    </location>
</feature>
<dbReference type="Proteomes" id="UP001169760">
    <property type="component" value="Unassembled WGS sequence"/>
</dbReference>
<keyword evidence="4" id="KW-0969">Cilium</keyword>